<dbReference type="Proteomes" id="UP000510682">
    <property type="component" value="Chromosome"/>
</dbReference>
<protein>
    <submittedName>
        <fullName evidence="2">Uncharacterized protein</fullName>
    </submittedName>
</protein>
<feature type="compositionally biased region" description="Polar residues" evidence="1">
    <location>
        <begin position="108"/>
        <end position="125"/>
    </location>
</feature>
<evidence type="ECO:0000313" key="2">
    <source>
        <dbReference type="EMBL" id="QLL06229.1"/>
    </source>
</evidence>
<proteinExistence type="predicted"/>
<dbReference type="RefSeq" id="WP_180914811.1">
    <property type="nucleotide sequence ID" value="NZ_CP059165.1"/>
</dbReference>
<sequence>MSLLQQSRIGAMLPMLNQTYEWYAEFTVLADDLGSDSARDYEFVRERFVTHVLNAGATNRIQLAAAIAEAAPAHCLRSPMRRWRSSPSMDSVRTFGLAGTPVRRASDESPTTAGLPNIVLQTPTPTCLERPGDQRGRLMVDCPPPRLGDRETAS</sequence>
<reference evidence="2" key="2">
    <citation type="submission" date="2020-07" db="EMBL/GenBank/DDBJ databases">
        <authorList>
            <person name="Yu X."/>
        </authorList>
    </citation>
    <scope>NUCLEOTIDE SEQUENCE [LARGE SCALE GENOMIC DNA]</scope>
    <source>
        <strain evidence="2">24T</strain>
    </source>
</reference>
<evidence type="ECO:0000256" key="1">
    <source>
        <dbReference type="SAM" id="MobiDB-lite"/>
    </source>
</evidence>
<dbReference type="EMBL" id="CP059165">
    <property type="protein sequence ID" value="QLL06229.1"/>
    <property type="molecule type" value="Genomic_DNA"/>
</dbReference>
<keyword evidence="3" id="KW-1185">Reference proteome</keyword>
<accession>A0A7D6DXE4</accession>
<organism evidence="2 3">
    <name type="scientific">Mycobacterium vicinigordonae</name>
    <dbReference type="NCBI Taxonomy" id="1719132"/>
    <lineage>
        <taxon>Bacteria</taxon>
        <taxon>Bacillati</taxon>
        <taxon>Actinomycetota</taxon>
        <taxon>Actinomycetes</taxon>
        <taxon>Mycobacteriales</taxon>
        <taxon>Mycobacteriaceae</taxon>
        <taxon>Mycobacterium</taxon>
    </lineage>
</organism>
<dbReference type="AlphaFoldDB" id="A0A7D6DXE4"/>
<gene>
    <name evidence="2" type="ORF">H0P51_21040</name>
</gene>
<evidence type="ECO:0000313" key="3">
    <source>
        <dbReference type="Proteomes" id="UP000510682"/>
    </source>
</evidence>
<reference evidence="2" key="1">
    <citation type="submission" date="2020-07" db="EMBL/GenBank/DDBJ databases">
        <title>Description of Mycobacterium gordonae subsp. intergordonae subsp.nov. and Mycobacterium gordonae subsp. gordonae subsp. nov.</title>
        <authorList>
            <person name="Huang H."/>
        </authorList>
    </citation>
    <scope>NUCLEOTIDE SEQUENCE [LARGE SCALE GENOMIC DNA]</scope>
    <source>
        <strain evidence="2">24T</strain>
    </source>
</reference>
<name>A0A7D6DXE4_9MYCO</name>
<dbReference type="KEGG" id="mgor:H0P51_21040"/>
<feature type="region of interest" description="Disordered" evidence="1">
    <location>
        <begin position="102"/>
        <end position="154"/>
    </location>
</feature>